<accession>A0ABT9S285</accession>
<reference evidence="3 4" key="1">
    <citation type="submission" date="2023-07" db="EMBL/GenBank/DDBJ databases">
        <title>Sorghum-associated microbial communities from plants grown in Nebraska, USA.</title>
        <authorList>
            <person name="Schachtman D."/>
        </authorList>
    </citation>
    <scope>NUCLEOTIDE SEQUENCE [LARGE SCALE GENOMIC DNA]</scope>
    <source>
        <strain evidence="3 4">DS1607</strain>
    </source>
</reference>
<proteinExistence type="predicted"/>
<keyword evidence="2" id="KW-0732">Signal</keyword>
<protein>
    <recommendedName>
        <fullName evidence="5">YHYH domain-containing protein</fullName>
    </recommendedName>
</protein>
<evidence type="ECO:0000256" key="1">
    <source>
        <dbReference type="SAM" id="MobiDB-lite"/>
    </source>
</evidence>
<gene>
    <name evidence="3" type="ORF">J2W36_000698</name>
</gene>
<evidence type="ECO:0008006" key="5">
    <source>
        <dbReference type="Google" id="ProtNLM"/>
    </source>
</evidence>
<dbReference type="RefSeq" id="WP_307688279.1">
    <property type="nucleotide sequence ID" value="NZ_JAUSRO010000002.1"/>
</dbReference>
<organism evidence="3 4">
    <name type="scientific">Variovorax ginsengisoli</name>
    <dbReference type="NCBI Taxonomy" id="363844"/>
    <lineage>
        <taxon>Bacteria</taxon>
        <taxon>Pseudomonadati</taxon>
        <taxon>Pseudomonadota</taxon>
        <taxon>Betaproteobacteria</taxon>
        <taxon>Burkholderiales</taxon>
        <taxon>Comamonadaceae</taxon>
        <taxon>Variovorax</taxon>
    </lineage>
</organism>
<dbReference type="Proteomes" id="UP001226867">
    <property type="component" value="Unassembled WGS sequence"/>
</dbReference>
<dbReference type="InterPro" id="IPR047773">
    <property type="entry name" value="YHYH_dom_bact"/>
</dbReference>
<comment type="caution">
    <text evidence="3">The sequence shown here is derived from an EMBL/GenBank/DDBJ whole genome shotgun (WGS) entry which is preliminary data.</text>
</comment>
<dbReference type="EMBL" id="JAUSRO010000002">
    <property type="protein sequence ID" value="MDP9898463.1"/>
    <property type="molecule type" value="Genomic_DNA"/>
</dbReference>
<dbReference type="NCBIfam" id="NF033223">
    <property type="entry name" value="YHYH_alt"/>
    <property type="match status" value="1"/>
</dbReference>
<sequence>MTKKMAVLIAAICMSCGALAHSGGTDKNGCHRDHKNGGTHCH</sequence>
<name>A0ABT9S285_9BURK</name>
<evidence type="ECO:0000313" key="3">
    <source>
        <dbReference type="EMBL" id="MDP9898463.1"/>
    </source>
</evidence>
<keyword evidence="4" id="KW-1185">Reference proteome</keyword>
<evidence type="ECO:0000313" key="4">
    <source>
        <dbReference type="Proteomes" id="UP001226867"/>
    </source>
</evidence>
<feature type="signal peptide" evidence="2">
    <location>
        <begin position="1"/>
        <end position="20"/>
    </location>
</feature>
<evidence type="ECO:0000256" key="2">
    <source>
        <dbReference type="SAM" id="SignalP"/>
    </source>
</evidence>
<feature type="region of interest" description="Disordered" evidence="1">
    <location>
        <begin position="21"/>
        <end position="42"/>
    </location>
</feature>
<feature type="chain" id="PRO_5045919590" description="YHYH domain-containing protein" evidence="2">
    <location>
        <begin position="21"/>
        <end position="42"/>
    </location>
</feature>